<reference evidence="3" key="1">
    <citation type="journal article" date="2009" name="PLoS ONE">
        <title>Methylobacterium genome sequences: a reference blueprint to investigate microbial metabolism of C1 compounds from natural and industrial sources.</title>
        <authorList>
            <person name="Vuilleumier S."/>
            <person name="Chistoserdova L."/>
            <person name="Lee M.-C."/>
            <person name="Bringel F."/>
            <person name="Lajus A."/>
            <person name="Zhou Y."/>
            <person name="Gourion B."/>
            <person name="Barbe V."/>
            <person name="Chang J."/>
            <person name="Cruveiller S."/>
            <person name="Dossat C."/>
            <person name="Gillett W."/>
            <person name="Gruffaz C."/>
            <person name="Haugen E."/>
            <person name="Hourcade E."/>
            <person name="Levy R."/>
            <person name="Mangenot S."/>
            <person name="Muller E."/>
            <person name="Nadalig T."/>
            <person name="Pagni M."/>
            <person name="Penny C."/>
            <person name="Peyraud R."/>
            <person name="Robinson D.G."/>
            <person name="Roche D."/>
            <person name="Rouy Z."/>
            <person name="Saenampechek C."/>
            <person name="Salvignol G."/>
            <person name="Vallenet D."/>
            <person name="Wu Z."/>
            <person name="Marx C.J."/>
            <person name="Vorholt J.A."/>
            <person name="Olson M.V."/>
            <person name="Kaul R."/>
            <person name="Weissenbach J."/>
            <person name="Medigue C."/>
            <person name="Lidstrom M.E."/>
        </authorList>
    </citation>
    <scope>NUCLEOTIDE SEQUENCE [LARGE SCALE GENOMIC DNA]</scope>
    <source>
        <strain evidence="3">DSM 6343 / CIP 106787 / DM4</strain>
    </source>
</reference>
<sequence length="58" mass="6230">MGFSFFLTCANLQAHAPADPHGYSHIAVVFLYAMAGLIGLSATISAVLAPWRKKQKPN</sequence>
<keyword evidence="1" id="KW-0812">Transmembrane</keyword>
<evidence type="ECO:0000313" key="3">
    <source>
        <dbReference type="Proteomes" id="UP000008070"/>
    </source>
</evidence>
<organism evidence="2 3">
    <name type="scientific">Methylorubrum extorquens (strain DSM 6343 / CIP 106787 / DM4)</name>
    <name type="common">Methylobacterium extorquens</name>
    <dbReference type="NCBI Taxonomy" id="661410"/>
    <lineage>
        <taxon>Bacteria</taxon>
        <taxon>Pseudomonadati</taxon>
        <taxon>Pseudomonadota</taxon>
        <taxon>Alphaproteobacteria</taxon>
        <taxon>Hyphomicrobiales</taxon>
        <taxon>Methylobacteriaceae</taxon>
        <taxon>Methylorubrum</taxon>
    </lineage>
</organism>
<dbReference type="KEGG" id="mdi:METDI1250"/>
<name>C7CEX0_METED</name>
<dbReference type="Proteomes" id="UP000008070">
    <property type="component" value="Chromosome"/>
</dbReference>
<accession>C7CEX0</accession>
<dbReference type="EMBL" id="FP103042">
    <property type="protein sequence ID" value="CAX22862.1"/>
    <property type="molecule type" value="Genomic_DNA"/>
</dbReference>
<keyword evidence="1" id="KW-0472">Membrane</keyword>
<feature type="transmembrane region" description="Helical" evidence="1">
    <location>
        <begin position="24"/>
        <end position="49"/>
    </location>
</feature>
<gene>
    <name evidence="2" type="ORF">METD_I1250</name>
</gene>
<keyword evidence="1" id="KW-1133">Transmembrane helix</keyword>
<dbReference type="AlphaFoldDB" id="C7CEX0"/>
<evidence type="ECO:0000313" key="2">
    <source>
        <dbReference type="EMBL" id="CAX22862.1"/>
    </source>
</evidence>
<protein>
    <submittedName>
        <fullName evidence="2">Uncharacterized protein</fullName>
    </submittedName>
</protein>
<evidence type="ECO:0000256" key="1">
    <source>
        <dbReference type="SAM" id="Phobius"/>
    </source>
</evidence>
<dbReference type="HOGENOM" id="CLU_2974245_0_0_5"/>
<proteinExistence type="predicted"/>